<evidence type="ECO:0000256" key="8">
    <source>
        <dbReference type="RuleBase" id="RU368066"/>
    </source>
</evidence>
<comment type="similarity">
    <text evidence="2 8">Belongs to the CTL (choline transporter-like) family.</text>
</comment>
<dbReference type="PANTHER" id="PTHR10784">
    <property type="entry name" value="TRANSLATION INITIATION FACTOR 6"/>
    <property type="match status" value="1"/>
</dbReference>
<dbReference type="Pfam" id="PF01912">
    <property type="entry name" value="eIF-6"/>
    <property type="match status" value="1"/>
</dbReference>
<comment type="caution">
    <text evidence="8">Lacks conserved residue(s) required for the propagation of feature annotation.</text>
</comment>
<dbReference type="GO" id="GO:0005886">
    <property type="term" value="C:plasma membrane"/>
    <property type="evidence" value="ECO:0007669"/>
    <property type="project" value="UniProtKB-SubCell"/>
</dbReference>
<feature type="transmembrane region" description="Helical" evidence="8">
    <location>
        <begin position="353"/>
        <end position="379"/>
    </location>
</feature>
<feature type="transmembrane region" description="Helical" evidence="8">
    <location>
        <begin position="268"/>
        <end position="289"/>
    </location>
</feature>
<protein>
    <recommendedName>
        <fullName evidence="8">Protein PNS1</fullName>
    </recommendedName>
</protein>
<dbReference type="GO" id="GO:0022857">
    <property type="term" value="F:transmembrane transporter activity"/>
    <property type="evidence" value="ECO:0007669"/>
    <property type="project" value="UniProtKB-UniRule"/>
</dbReference>
<dbReference type="Gene3D" id="3.75.10.10">
    <property type="entry name" value="L-arginine/glycine Amidinotransferase, Chain A"/>
    <property type="match status" value="1"/>
</dbReference>
<feature type="transmembrane region" description="Helical" evidence="8">
    <location>
        <begin position="391"/>
        <end position="413"/>
    </location>
</feature>
<dbReference type="InterPro" id="IPR007603">
    <property type="entry name" value="Choline_transptr-like"/>
</dbReference>
<keyword evidence="4 8" id="KW-0812">Transmembrane</keyword>
<dbReference type="GeneID" id="85226585"/>
<feature type="transmembrane region" description="Helical" evidence="8">
    <location>
        <begin position="309"/>
        <end position="328"/>
    </location>
</feature>
<keyword evidence="6 8" id="KW-1133">Transmembrane helix</keyword>
<evidence type="ECO:0000313" key="10">
    <source>
        <dbReference type="EMBL" id="WFD39952.1"/>
    </source>
</evidence>
<comment type="subcellular location">
    <subcellularLocation>
        <location evidence="8">Cell membrane</location>
        <topology evidence="8">Multi-pass membrane protein</topology>
    </subcellularLocation>
    <subcellularLocation>
        <location evidence="1">Membrane</location>
        <topology evidence="1">Multi-pass membrane protein</topology>
    </subcellularLocation>
</comment>
<feature type="transmembrane region" description="Helical" evidence="8">
    <location>
        <begin position="194"/>
        <end position="215"/>
    </location>
</feature>
<name>A0AAF0F7Z6_9BASI</name>
<feature type="region of interest" description="Disordered" evidence="9">
    <location>
        <begin position="76"/>
        <end position="107"/>
    </location>
</feature>
<dbReference type="RefSeq" id="XP_060122849.1">
    <property type="nucleotide sequence ID" value="XM_060266866.1"/>
</dbReference>
<sequence length="664" mass="70946">MPPFSTYAAQFLAQRAQAPEIEKEVLSGVPSDSDDEPGSDLTRWHQTQTMAALGPSDVLASYADPHDPFLAEPESLASSMHEPPKRVSLEESDADSESSLAGRNGVRARRARHQLSSLLMSYTGVRSTRSEWTPPADLYAPLMHDTHAPLASQELEELDLNSTRASLAYPVRALPVSDEGRTVPIHKWHDLPSLVLFLATLAAALLLDTLAIVYAPPLGVEPALRPSPYYVLSRSVPMLVLVILGSLAAAALFVHTLQRALAWGAARLVHAGMLLTPGLLGLAWAWAFAGSFLYDEEGRYGGGWSTTGLRLLSLLPLVCALRLGVHVYRNEIDAHAARLERGLQFVLDTQRALLLPLAGAMLSTLCIAALFLTLLAQLFLVGQLHTRPAGLVWSTSTEACILLGLTVGTWLWATSIVQGVLTVTVAGAVRDWHQATLDIDAPVPAALPTLDEPAHRAAVRASLPLLGSVCAVTLWTSAARFFAAVLAAVRAVCGAYRWALGVRDAPLPAPLARLATLGADSLLARADAWGAQVLVLVGVTESDAWSAARTSCLRQPTARGSMRSQLVMDSMAIRCTFDGSNEVGVYACLTDTYCLVAADPPSDFLEGLRTGLGAAFPIVPCTIAGSRHIGEMAVGNEHGLLTMAWRCAEIHLNGSLADPSDRHR</sequence>
<evidence type="ECO:0000256" key="2">
    <source>
        <dbReference type="ARBA" id="ARBA00007168"/>
    </source>
</evidence>
<feature type="transmembrane region" description="Helical" evidence="8">
    <location>
        <begin position="235"/>
        <end position="256"/>
    </location>
</feature>
<keyword evidence="3" id="KW-0396">Initiation factor</keyword>
<evidence type="ECO:0000256" key="3">
    <source>
        <dbReference type="ARBA" id="ARBA00022540"/>
    </source>
</evidence>
<accession>A0AAF0F7Z6</accession>
<dbReference type="Pfam" id="PF04515">
    <property type="entry name" value="Choline_transpo"/>
    <property type="match status" value="1"/>
</dbReference>
<dbReference type="InterPro" id="IPR002769">
    <property type="entry name" value="eIF6"/>
</dbReference>
<dbReference type="EMBL" id="CP119962">
    <property type="protein sequence ID" value="WFD39952.1"/>
    <property type="molecule type" value="Genomic_DNA"/>
</dbReference>
<gene>
    <name evidence="10" type="ORF">MJAP1_002934</name>
</gene>
<comment type="function">
    <text evidence="8">Probably involved in transport through the plasma membrane.</text>
</comment>
<evidence type="ECO:0000256" key="5">
    <source>
        <dbReference type="ARBA" id="ARBA00022917"/>
    </source>
</evidence>
<evidence type="ECO:0000256" key="6">
    <source>
        <dbReference type="ARBA" id="ARBA00022989"/>
    </source>
</evidence>
<dbReference type="SUPFAM" id="SSF55909">
    <property type="entry name" value="Pentein"/>
    <property type="match status" value="1"/>
</dbReference>
<evidence type="ECO:0000256" key="9">
    <source>
        <dbReference type="SAM" id="MobiDB-lite"/>
    </source>
</evidence>
<dbReference type="Proteomes" id="UP001217754">
    <property type="component" value="Chromosome 5"/>
</dbReference>
<dbReference type="GO" id="GO:0042256">
    <property type="term" value="P:cytosolic ribosome assembly"/>
    <property type="evidence" value="ECO:0007669"/>
    <property type="project" value="InterPro"/>
</dbReference>
<evidence type="ECO:0000256" key="7">
    <source>
        <dbReference type="ARBA" id="ARBA00023136"/>
    </source>
</evidence>
<dbReference type="GO" id="GO:0003743">
    <property type="term" value="F:translation initiation factor activity"/>
    <property type="evidence" value="ECO:0007669"/>
    <property type="project" value="UniProtKB-KW"/>
</dbReference>
<reference evidence="10" key="1">
    <citation type="submission" date="2023-03" db="EMBL/GenBank/DDBJ databases">
        <title>Mating type loci evolution in Malassezia.</title>
        <authorList>
            <person name="Coelho M.A."/>
        </authorList>
    </citation>
    <scope>NUCLEOTIDE SEQUENCE</scope>
    <source>
        <strain evidence="10">CBS 9431</strain>
    </source>
</reference>
<keyword evidence="7 8" id="KW-0472">Membrane</keyword>
<keyword evidence="11" id="KW-1185">Reference proteome</keyword>
<evidence type="ECO:0000313" key="11">
    <source>
        <dbReference type="Proteomes" id="UP001217754"/>
    </source>
</evidence>
<evidence type="ECO:0000256" key="4">
    <source>
        <dbReference type="ARBA" id="ARBA00022692"/>
    </source>
</evidence>
<dbReference type="AlphaFoldDB" id="A0AAF0F7Z6"/>
<proteinExistence type="inferred from homology"/>
<keyword evidence="5" id="KW-0648">Protein biosynthesis</keyword>
<evidence type="ECO:0000256" key="1">
    <source>
        <dbReference type="ARBA" id="ARBA00004141"/>
    </source>
</evidence>
<organism evidence="10 11">
    <name type="scientific">Malassezia japonica</name>
    <dbReference type="NCBI Taxonomy" id="223818"/>
    <lineage>
        <taxon>Eukaryota</taxon>
        <taxon>Fungi</taxon>
        <taxon>Dikarya</taxon>
        <taxon>Basidiomycota</taxon>
        <taxon>Ustilaginomycotina</taxon>
        <taxon>Malasseziomycetes</taxon>
        <taxon>Malasseziales</taxon>
        <taxon>Malasseziaceae</taxon>
        <taxon>Malassezia</taxon>
    </lineage>
</organism>
<feature type="region of interest" description="Disordered" evidence="9">
    <location>
        <begin position="24"/>
        <end position="46"/>
    </location>
</feature>
<dbReference type="GO" id="GO:0043022">
    <property type="term" value="F:ribosome binding"/>
    <property type="evidence" value="ECO:0007669"/>
    <property type="project" value="InterPro"/>
</dbReference>